<evidence type="ECO:0000259" key="3">
    <source>
        <dbReference type="Pfam" id="PF06094"/>
    </source>
</evidence>
<dbReference type="HOGENOM" id="CLU_083466_2_1_0"/>
<dbReference type="GO" id="GO:0016740">
    <property type="term" value="F:transferase activity"/>
    <property type="evidence" value="ECO:0007669"/>
    <property type="project" value="UniProtKB-KW"/>
</dbReference>
<dbReference type="AlphaFoldDB" id="C1CY99"/>
<dbReference type="InterPro" id="IPR009288">
    <property type="entry name" value="AIG2-like_dom"/>
</dbReference>
<evidence type="ECO:0000313" key="5">
    <source>
        <dbReference type="Proteomes" id="UP000002208"/>
    </source>
</evidence>
<protein>
    <recommendedName>
        <fullName evidence="2">Putative gamma-glutamylcyclotransferase</fullName>
    </recommendedName>
</protein>
<dbReference type="eggNOG" id="COG2105">
    <property type="taxonomic scope" value="Bacteria"/>
</dbReference>
<dbReference type="InterPro" id="IPR036568">
    <property type="entry name" value="GGCT-like_sf"/>
</dbReference>
<dbReference type="STRING" id="546414.Deide_01190"/>
<dbReference type="InterPro" id="IPR045038">
    <property type="entry name" value="AIG2-like"/>
</dbReference>
<evidence type="ECO:0000256" key="2">
    <source>
        <dbReference type="ARBA" id="ARBA00030602"/>
    </source>
</evidence>
<organism evidence="4 5">
    <name type="scientific">Deinococcus deserti (strain DSM 17065 / CIP 109153 / LMG 22923 / VCD115)</name>
    <dbReference type="NCBI Taxonomy" id="546414"/>
    <lineage>
        <taxon>Bacteria</taxon>
        <taxon>Thermotogati</taxon>
        <taxon>Deinococcota</taxon>
        <taxon>Deinococci</taxon>
        <taxon>Deinococcales</taxon>
        <taxon>Deinococcaceae</taxon>
        <taxon>Deinococcus</taxon>
    </lineage>
</organism>
<keyword evidence="1" id="KW-0808">Transferase</keyword>
<dbReference type="PaxDb" id="546414-Deide_01190"/>
<dbReference type="CDD" id="cd06661">
    <property type="entry name" value="GGCT_like"/>
    <property type="match status" value="1"/>
</dbReference>
<dbReference type="InterPro" id="IPR013024">
    <property type="entry name" value="GGCT-like"/>
</dbReference>
<dbReference type="Proteomes" id="UP000002208">
    <property type="component" value="Chromosome"/>
</dbReference>
<dbReference type="SUPFAM" id="SSF110857">
    <property type="entry name" value="Gamma-glutamyl cyclotransferase-like"/>
    <property type="match status" value="1"/>
</dbReference>
<name>C1CY99_DEIDV</name>
<accession>C1CY99</accession>
<gene>
    <name evidence="4" type="ordered locus">Deide_01190</name>
</gene>
<evidence type="ECO:0000313" key="4">
    <source>
        <dbReference type="EMBL" id="ACO44920.1"/>
    </source>
</evidence>
<dbReference type="PANTHER" id="PTHR31544">
    <property type="entry name" value="AIG2-LIKE PROTEIN D"/>
    <property type="match status" value="1"/>
</dbReference>
<evidence type="ECO:0000256" key="1">
    <source>
        <dbReference type="ARBA" id="ARBA00022679"/>
    </source>
</evidence>
<feature type="domain" description="Gamma-glutamylcyclotransferase AIG2-like" evidence="3">
    <location>
        <begin position="8"/>
        <end position="136"/>
    </location>
</feature>
<dbReference type="Pfam" id="PF06094">
    <property type="entry name" value="GGACT"/>
    <property type="match status" value="1"/>
</dbReference>
<dbReference type="EMBL" id="CP001114">
    <property type="protein sequence ID" value="ACO44920.1"/>
    <property type="molecule type" value="Genomic_DNA"/>
</dbReference>
<proteinExistence type="predicted"/>
<reference evidence="4 5" key="1">
    <citation type="journal article" date="2009" name="PLoS Genet.">
        <title>Alliance of proteomics and genomics to unravel the specificities of Sahara bacterium Deinococcus deserti.</title>
        <authorList>
            <person name="de Groot A."/>
            <person name="Dulermo R."/>
            <person name="Ortet P."/>
            <person name="Blanchard L."/>
            <person name="Guerin P."/>
            <person name="Fernandez B."/>
            <person name="Vacherie B."/>
            <person name="Dossat C."/>
            <person name="Jolivet E."/>
            <person name="Siguier P."/>
            <person name="Chandler M."/>
            <person name="Barakat M."/>
            <person name="Dedieu A."/>
            <person name="Barbe V."/>
            <person name="Heulin T."/>
            <person name="Sommer S."/>
            <person name="Achouak W."/>
            <person name="Armengaud J."/>
        </authorList>
    </citation>
    <scope>NUCLEOTIDE SEQUENCE [LARGE SCALE GENOMIC DNA]</scope>
    <source>
        <strain evidence="5">DSM 17065 / CIP 109153 / LMG 22923 / VCD115</strain>
    </source>
</reference>
<sequence length="149" mass="16563">MSEPLTTVFVYGTLMPGERNAHVAARGGPFVARPAALPGYRLLHLDPEAYPALQPGEPGEQVAGYALTYEPDAWAAALPFLDALEGLDEEPPLYTRERVQLRLQGGQTQPAWVYVYARTERLQGPGVTHLPEGRWTVLDKRTRPHPDHR</sequence>
<dbReference type="OrthoDB" id="8538589at2"/>
<keyword evidence="5" id="KW-1185">Reference proteome</keyword>
<dbReference type="Gene3D" id="3.10.490.10">
    <property type="entry name" value="Gamma-glutamyl cyclotransferase-like"/>
    <property type="match status" value="1"/>
</dbReference>
<dbReference type="PANTHER" id="PTHR31544:SF2">
    <property type="entry name" value="AIG2-LIKE PROTEIN D"/>
    <property type="match status" value="1"/>
</dbReference>
<dbReference type="KEGG" id="ddr:Deide_01190"/>
<dbReference type="RefSeq" id="WP_012692043.1">
    <property type="nucleotide sequence ID" value="NC_012526.1"/>
</dbReference>